<protein>
    <submittedName>
        <fullName evidence="3">Uncharacterized protein</fullName>
    </submittedName>
</protein>
<sequence>MERSPTPPGKYNPYYLPEPEGCGKRTNCPYKSMPPQLHPPDFDNQSMLDFTDSYCSTCERKLKLIVPPPPPPKAVEPTIKPPVSQPEPKSWFRKYGWLLVILLVLIAGLIYWLYPFQKFCEQGTVVAGKDTCINEVKYAIICDGKGGFDKGDKIGSCVPVCDSGTVVKTFCKGGDQYVQVCDGKGGYVEKLKKANSPDCPQPETHKPGPPPFKPGIPYVVNRGGRCVEEVYDRQGRIQRQKPLEPGDPRCKKAVRAPQL</sequence>
<evidence type="ECO:0000256" key="2">
    <source>
        <dbReference type="SAM" id="Phobius"/>
    </source>
</evidence>
<dbReference type="OrthoDB" id="950519at2"/>
<organism evidence="3 4">
    <name type="scientific">Larkinella rosea</name>
    <dbReference type="NCBI Taxonomy" id="2025312"/>
    <lineage>
        <taxon>Bacteria</taxon>
        <taxon>Pseudomonadati</taxon>
        <taxon>Bacteroidota</taxon>
        <taxon>Cytophagia</taxon>
        <taxon>Cytophagales</taxon>
        <taxon>Spirosomataceae</taxon>
        <taxon>Larkinella</taxon>
    </lineage>
</organism>
<dbReference type="Proteomes" id="UP000271925">
    <property type="component" value="Unassembled WGS sequence"/>
</dbReference>
<gene>
    <name evidence="3" type="ORF">EHT25_26185</name>
</gene>
<name>A0A3P1BGB5_9BACT</name>
<feature type="transmembrane region" description="Helical" evidence="2">
    <location>
        <begin position="95"/>
        <end position="114"/>
    </location>
</feature>
<feature type="region of interest" description="Disordered" evidence="1">
    <location>
        <begin position="237"/>
        <end position="259"/>
    </location>
</feature>
<accession>A0A3P1BGB5</accession>
<keyword evidence="4" id="KW-1185">Reference proteome</keyword>
<reference evidence="3 4" key="1">
    <citation type="submission" date="2018-11" db="EMBL/GenBank/DDBJ databases">
        <authorList>
            <person name="Zhou Z."/>
            <person name="Wang G."/>
        </authorList>
    </citation>
    <scope>NUCLEOTIDE SEQUENCE [LARGE SCALE GENOMIC DNA]</scope>
    <source>
        <strain evidence="3 4">KCTC52004</strain>
    </source>
</reference>
<evidence type="ECO:0000313" key="3">
    <source>
        <dbReference type="EMBL" id="RRB00115.1"/>
    </source>
</evidence>
<comment type="caution">
    <text evidence="3">The sequence shown here is derived from an EMBL/GenBank/DDBJ whole genome shotgun (WGS) entry which is preliminary data.</text>
</comment>
<evidence type="ECO:0000256" key="1">
    <source>
        <dbReference type="SAM" id="MobiDB-lite"/>
    </source>
</evidence>
<dbReference type="EMBL" id="RQJO01000011">
    <property type="protein sequence ID" value="RRB00115.1"/>
    <property type="molecule type" value="Genomic_DNA"/>
</dbReference>
<feature type="region of interest" description="Disordered" evidence="1">
    <location>
        <begin position="195"/>
        <end position="214"/>
    </location>
</feature>
<dbReference type="RefSeq" id="WP_124878174.1">
    <property type="nucleotide sequence ID" value="NZ_RQJO01000011.1"/>
</dbReference>
<keyword evidence="2" id="KW-0472">Membrane</keyword>
<dbReference type="AlphaFoldDB" id="A0A3P1BGB5"/>
<feature type="compositionally biased region" description="Basic and acidic residues" evidence="1">
    <location>
        <begin position="237"/>
        <end position="250"/>
    </location>
</feature>
<evidence type="ECO:0000313" key="4">
    <source>
        <dbReference type="Proteomes" id="UP000271925"/>
    </source>
</evidence>
<keyword evidence="2" id="KW-0812">Transmembrane</keyword>
<proteinExistence type="predicted"/>
<keyword evidence="2" id="KW-1133">Transmembrane helix</keyword>